<dbReference type="NCBIfam" id="TIGR00879">
    <property type="entry name" value="SP"/>
    <property type="match status" value="1"/>
</dbReference>
<evidence type="ECO:0000256" key="4">
    <source>
        <dbReference type="ARBA" id="ARBA00022692"/>
    </source>
</evidence>
<name>A0A318QB74_9PROT</name>
<evidence type="ECO:0000256" key="3">
    <source>
        <dbReference type="ARBA" id="ARBA00022448"/>
    </source>
</evidence>
<dbReference type="InterPro" id="IPR005829">
    <property type="entry name" value="Sugar_transporter_CS"/>
</dbReference>
<evidence type="ECO:0000259" key="10">
    <source>
        <dbReference type="PROSITE" id="PS50850"/>
    </source>
</evidence>
<dbReference type="InterPro" id="IPR003663">
    <property type="entry name" value="Sugar/inositol_transpt"/>
</dbReference>
<evidence type="ECO:0000256" key="5">
    <source>
        <dbReference type="ARBA" id="ARBA00022989"/>
    </source>
</evidence>
<evidence type="ECO:0000256" key="1">
    <source>
        <dbReference type="ARBA" id="ARBA00004141"/>
    </source>
</evidence>
<feature type="domain" description="Major facilitator superfamily (MFS) profile" evidence="10">
    <location>
        <begin position="38"/>
        <end position="460"/>
    </location>
</feature>
<evidence type="ECO:0000313" key="12">
    <source>
        <dbReference type="Proteomes" id="UP000247609"/>
    </source>
</evidence>
<dbReference type="InterPro" id="IPR020846">
    <property type="entry name" value="MFS_dom"/>
</dbReference>
<dbReference type="InterPro" id="IPR036259">
    <property type="entry name" value="MFS_trans_sf"/>
</dbReference>
<feature type="transmembrane region" description="Helical" evidence="9">
    <location>
        <begin position="162"/>
        <end position="184"/>
    </location>
</feature>
<feature type="transmembrane region" description="Helical" evidence="9">
    <location>
        <begin position="338"/>
        <end position="360"/>
    </location>
</feature>
<dbReference type="AlphaFoldDB" id="A0A318QB74"/>
<dbReference type="PROSITE" id="PS50850">
    <property type="entry name" value="MFS"/>
    <property type="match status" value="1"/>
</dbReference>
<feature type="transmembrane region" description="Helical" evidence="9">
    <location>
        <begin position="103"/>
        <end position="123"/>
    </location>
</feature>
<organism evidence="11 12">
    <name type="scientific">Novacetimonas pomaceti</name>
    <dbReference type="NCBI Taxonomy" id="2021998"/>
    <lineage>
        <taxon>Bacteria</taxon>
        <taxon>Pseudomonadati</taxon>
        <taxon>Pseudomonadota</taxon>
        <taxon>Alphaproteobacteria</taxon>
        <taxon>Acetobacterales</taxon>
        <taxon>Acetobacteraceae</taxon>
        <taxon>Novacetimonas</taxon>
    </lineage>
</organism>
<dbReference type="PANTHER" id="PTHR48020:SF12">
    <property type="entry name" value="PROTON MYO-INOSITOL COTRANSPORTER"/>
    <property type="match status" value="1"/>
</dbReference>
<reference evidence="11 12" key="1">
    <citation type="submission" date="2017-07" db="EMBL/GenBank/DDBJ databases">
        <title>A draft genome sequence of Komagataeibacter sp. T5K1.</title>
        <authorList>
            <person name="Skraban J."/>
            <person name="Cleenwerck I."/>
            <person name="Vandamme P."/>
            <person name="Trcek J."/>
        </authorList>
    </citation>
    <scope>NUCLEOTIDE SEQUENCE [LARGE SCALE GENOMIC DNA]</scope>
    <source>
        <strain evidence="11 12">T5K1</strain>
    </source>
</reference>
<keyword evidence="6 9" id="KW-0472">Membrane</keyword>
<sequence>MTSTWTSKNIPPGGKQNVFPTTASPEHRSPTHQKAFRIGLITASAGLLVGLDTGLISEALGFIGNDFHASIRDQEWIVSVLMIGASVGSLGAGTFSARFGRRLVLMMAMVLMFIGAGLCADAFHLSQILVGRLLIGVAIGICTFTAPLYISETMSGHLRGSMVSTFSMLQSAGILAGYLLGSILSSGGHWRWMVSMPMLPAALLFTGCLFLPPSPSWLIARGQDDRVREVLRSLRDTPAEVEQEFNSLKQEAGKGHVSGLTLLRQQPNFRRSVLLGICLQVMQQLTGINVVMYYMPKILQNAQFGISGAAWATVLIGVINTVVGIAAIFLVNRWGRRPLLCTSAAIMAISLTIAAIITGLHLPGMSATLCLLCALLVFVGGFGLGAGPLVWTLCSEIQPLEGRDFGVGCSTLANWWADWGVSNTFLSLVSVIGFGQTFAGFAFMNVVFIVFTLMFVPETKDVSLETIETNLLAGKKLRDIGR</sequence>
<feature type="transmembrane region" description="Helical" evidence="9">
    <location>
        <begin position="35"/>
        <end position="56"/>
    </location>
</feature>
<keyword evidence="3 7" id="KW-0813">Transport</keyword>
<gene>
    <name evidence="11" type="ORF">CFR71_07255</name>
</gene>
<feature type="transmembrane region" description="Helical" evidence="9">
    <location>
        <begin position="190"/>
        <end position="211"/>
    </location>
</feature>
<dbReference type="PROSITE" id="PS00217">
    <property type="entry name" value="SUGAR_TRANSPORT_2"/>
    <property type="match status" value="1"/>
</dbReference>
<feature type="transmembrane region" description="Helical" evidence="9">
    <location>
        <begin position="308"/>
        <end position="331"/>
    </location>
</feature>
<comment type="subcellular location">
    <subcellularLocation>
        <location evidence="1">Membrane</location>
        <topology evidence="1">Multi-pass membrane protein</topology>
    </subcellularLocation>
</comment>
<dbReference type="EMBL" id="NOXG01000005">
    <property type="protein sequence ID" value="PYD75850.1"/>
    <property type="molecule type" value="Genomic_DNA"/>
</dbReference>
<keyword evidence="4 9" id="KW-0812">Transmembrane</keyword>
<feature type="region of interest" description="Disordered" evidence="8">
    <location>
        <begin position="1"/>
        <end position="29"/>
    </location>
</feature>
<dbReference type="InterPro" id="IPR050814">
    <property type="entry name" value="Myo-inositol_Transporter"/>
</dbReference>
<keyword evidence="5 9" id="KW-1133">Transmembrane helix</keyword>
<feature type="transmembrane region" description="Helical" evidence="9">
    <location>
        <begin position="366"/>
        <end position="391"/>
    </location>
</feature>
<feature type="transmembrane region" description="Helical" evidence="9">
    <location>
        <begin position="273"/>
        <end position="296"/>
    </location>
</feature>
<dbReference type="SUPFAM" id="SSF103473">
    <property type="entry name" value="MFS general substrate transporter"/>
    <property type="match status" value="1"/>
</dbReference>
<comment type="caution">
    <text evidence="11">The sequence shown here is derived from an EMBL/GenBank/DDBJ whole genome shotgun (WGS) entry which is preliminary data.</text>
</comment>
<evidence type="ECO:0000256" key="8">
    <source>
        <dbReference type="SAM" id="MobiDB-lite"/>
    </source>
</evidence>
<dbReference type="Proteomes" id="UP000247609">
    <property type="component" value="Unassembled WGS sequence"/>
</dbReference>
<dbReference type="PANTHER" id="PTHR48020">
    <property type="entry name" value="PROTON MYO-INOSITOL COTRANSPORTER"/>
    <property type="match status" value="1"/>
</dbReference>
<feature type="transmembrane region" description="Helical" evidence="9">
    <location>
        <begin position="76"/>
        <end position="96"/>
    </location>
</feature>
<evidence type="ECO:0000313" key="11">
    <source>
        <dbReference type="EMBL" id="PYD75850.1"/>
    </source>
</evidence>
<protein>
    <submittedName>
        <fullName evidence="11">MFS transporter</fullName>
    </submittedName>
</protein>
<dbReference type="InterPro" id="IPR005828">
    <property type="entry name" value="MFS_sugar_transport-like"/>
</dbReference>
<dbReference type="Pfam" id="PF00083">
    <property type="entry name" value="Sugar_tr"/>
    <property type="match status" value="1"/>
</dbReference>
<accession>A0A318QB74</accession>
<evidence type="ECO:0000256" key="9">
    <source>
        <dbReference type="SAM" id="Phobius"/>
    </source>
</evidence>
<feature type="transmembrane region" description="Helical" evidence="9">
    <location>
        <begin position="129"/>
        <end position="150"/>
    </location>
</feature>
<dbReference type="PRINTS" id="PR00171">
    <property type="entry name" value="SUGRTRNSPORT"/>
</dbReference>
<comment type="similarity">
    <text evidence="2 7">Belongs to the major facilitator superfamily. Sugar transporter (TC 2.A.1.1) family.</text>
</comment>
<dbReference type="GO" id="GO:0016020">
    <property type="term" value="C:membrane"/>
    <property type="evidence" value="ECO:0007669"/>
    <property type="project" value="UniProtKB-SubCell"/>
</dbReference>
<dbReference type="Gene3D" id="1.20.1250.20">
    <property type="entry name" value="MFS general substrate transporter like domains"/>
    <property type="match status" value="1"/>
</dbReference>
<feature type="transmembrane region" description="Helical" evidence="9">
    <location>
        <begin position="438"/>
        <end position="456"/>
    </location>
</feature>
<evidence type="ECO:0000256" key="2">
    <source>
        <dbReference type="ARBA" id="ARBA00010992"/>
    </source>
</evidence>
<evidence type="ECO:0000256" key="7">
    <source>
        <dbReference type="RuleBase" id="RU003346"/>
    </source>
</evidence>
<evidence type="ECO:0000256" key="6">
    <source>
        <dbReference type="ARBA" id="ARBA00023136"/>
    </source>
</evidence>
<dbReference type="GO" id="GO:0022857">
    <property type="term" value="F:transmembrane transporter activity"/>
    <property type="evidence" value="ECO:0007669"/>
    <property type="project" value="InterPro"/>
</dbReference>
<proteinExistence type="inferred from homology"/>